<dbReference type="AlphaFoldDB" id="A0A2S6IHM2"/>
<feature type="signal peptide" evidence="2">
    <location>
        <begin position="1"/>
        <end position="22"/>
    </location>
</feature>
<comment type="caution">
    <text evidence="3">The sequence shown here is derived from an EMBL/GenBank/DDBJ whole genome shotgun (WGS) entry which is preliminary data.</text>
</comment>
<dbReference type="RefSeq" id="WP_104516162.1">
    <property type="nucleotide sequence ID" value="NZ_MQVW01000024.1"/>
</dbReference>
<evidence type="ECO:0000256" key="1">
    <source>
        <dbReference type="SAM" id="MobiDB-lite"/>
    </source>
</evidence>
<feature type="chain" id="PRO_5015695782" description="Lipoprotein" evidence="2">
    <location>
        <begin position="23"/>
        <end position="193"/>
    </location>
</feature>
<evidence type="ECO:0000256" key="2">
    <source>
        <dbReference type="SAM" id="SignalP"/>
    </source>
</evidence>
<dbReference type="Proteomes" id="UP000239002">
    <property type="component" value="Unassembled WGS sequence"/>
</dbReference>
<dbReference type="OrthoDB" id="9896746at2"/>
<accession>A0A2S6IHM2</accession>
<dbReference type="PROSITE" id="PS51257">
    <property type="entry name" value="PROKAR_LIPOPROTEIN"/>
    <property type="match status" value="1"/>
</dbReference>
<evidence type="ECO:0000313" key="3">
    <source>
        <dbReference type="EMBL" id="PPK93713.1"/>
    </source>
</evidence>
<protein>
    <recommendedName>
        <fullName evidence="5">Lipoprotein</fullName>
    </recommendedName>
</protein>
<sequence>MKKGFLLGILACLLSSTITSCSCDDDGEGGETLLLTERGKSFLPYQINDIVKLVNPISNDTLILTVNQIEDNLGTDEDSSPSPMVGLPECSGGSRPNTVEERFVNFQSSTGCSITNILGPTDNVRIQTIAFGCPLNFQASFFPISIDSISFNNVQYTDVIKVVGNSLENEIFYAKDVGIIAMLRGNTAYYLIP</sequence>
<organism evidence="3 4">
    <name type="scientific">Nonlabens xylanidelens</name>
    <dbReference type="NCBI Taxonomy" id="191564"/>
    <lineage>
        <taxon>Bacteria</taxon>
        <taxon>Pseudomonadati</taxon>
        <taxon>Bacteroidota</taxon>
        <taxon>Flavobacteriia</taxon>
        <taxon>Flavobacteriales</taxon>
        <taxon>Flavobacteriaceae</taxon>
        <taxon>Nonlabens</taxon>
    </lineage>
</organism>
<keyword evidence="4" id="KW-1185">Reference proteome</keyword>
<reference evidence="3 4" key="1">
    <citation type="submission" date="2018-02" db="EMBL/GenBank/DDBJ databases">
        <title>Genomic Encyclopedia of Archaeal and Bacterial Type Strains, Phase II (KMG-II): from individual species to whole genera.</title>
        <authorList>
            <person name="Goeker M."/>
        </authorList>
    </citation>
    <scope>NUCLEOTIDE SEQUENCE [LARGE SCALE GENOMIC DNA]</scope>
    <source>
        <strain evidence="3 4">DSM 16809</strain>
    </source>
</reference>
<feature type="region of interest" description="Disordered" evidence="1">
    <location>
        <begin position="73"/>
        <end position="93"/>
    </location>
</feature>
<evidence type="ECO:0008006" key="5">
    <source>
        <dbReference type="Google" id="ProtNLM"/>
    </source>
</evidence>
<proteinExistence type="predicted"/>
<keyword evidence="2" id="KW-0732">Signal</keyword>
<gene>
    <name evidence="3" type="ORF">LY01_02497</name>
</gene>
<evidence type="ECO:0000313" key="4">
    <source>
        <dbReference type="Proteomes" id="UP000239002"/>
    </source>
</evidence>
<dbReference type="EMBL" id="PTJE01000006">
    <property type="protein sequence ID" value="PPK93713.1"/>
    <property type="molecule type" value="Genomic_DNA"/>
</dbReference>
<name>A0A2S6IHM2_9FLAO</name>